<keyword evidence="2" id="KW-0805">Transcription regulation</keyword>
<reference evidence="8" key="2">
    <citation type="submission" date="2023-05" db="EMBL/GenBank/DDBJ databases">
        <authorList>
            <person name="Schelkunov M.I."/>
        </authorList>
    </citation>
    <scope>NUCLEOTIDE SEQUENCE</scope>
    <source>
        <strain evidence="8">Hsosn_3</strain>
        <tissue evidence="8">Leaf</tissue>
    </source>
</reference>
<keyword evidence="9" id="KW-1185">Reference proteome</keyword>
<protein>
    <submittedName>
        <fullName evidence="8">AP2-like ethylene-responsive transcription factor</fullName>
    </submittedName>
</protein>
<keyword evidence="5" id="KW-0539">Nucleus</keyword>
<dbReference type="PRINTS" id="PR00367">
    <property type="entry name" value="ETHRSPELEMNT"/>
</dbReference>
<keyword evidence="4" id="KW-0804">Transcription</keyword>
<dbReference type="SMART" id="SM00380">
    <property type="entry name" value="AP2"/>
    <property type="match status" value="2"/>
</dbReference>
<evidence type="ECO:0000256" key="4">
    <source>
        <dbReference type="ARBA" id="ARBA00023163"/>
    </source>
</evidence>
<dbReference type="CDD" id="cd00018">
    <property type="entry name" value="AP2"/>
    <property type="match status" value="2"/>
</dbReference>
<evidence type="ECO:0000313" key="8">
    <source>
        <dbReference type="EMBL" id="KAK1374148.1"/>
    </source>
</evidence>
<dbReference type="GO" id="GO:0003700">
    <property type="term" value="F:DNA-binding transcription factor activity"/>
    <property type="evidence" value="ECO:0007669"/>
    <property type="project" value="InterPro"/>
</dbReference>
<feature type="region of interest" description="Disordered" evidence="6">
    <location>
        <begin position="225"/>
        <end position="260"/>
    </location>
</feature>
<name>A0AAD8MJA5_9APIA</name>
<comment type="caution">
    <text evidence="8">The sequence shown here is derived from an EMBL/GenBank/DDBJ whole genome shotgun (WGS) entry which is preliminary data.</text>
</comment>
<dbReference type="GO" id="GO:0003677">
    <property type="term" value="F:DNA binding"/>
    <property type="evidence" value="ECO:0007669"/>
    <property type="project" value="UniProtKB-KW"/>
</dbReference>
<evidence type="ECO:0000256" key="3">
    <source>
        <dbReference type="ARBA" id="ARBA00023125"/>
    </source>
</evidence>
<gene>
    <name evidence="8" type="ORF">POM88_030341</name>
</gene>
<dbReference type="Pfam" id="PF00847">
    <property type="entry name" value="AP2"/>
    <property type="match status" value="1"/>
</dbReference>
<keyword evidence="3" id="KW-0238">DNA-binding</keyword>
<evidence type="ECO:0000256" key="6">
    <source>
        <dbReference type="SAM" id="MobiDB-lite"/>
    </source>
</evidence>
<dbReference type="Proteomes" id="UP001237642">
    <property type="component" value="Unassembled WGS sequence"/>
</dbReference>
<feature type="compositionally biased region" description="Basic and acidic residues" evidence="6">
    <location>
        <begin position="402"/>
        <end position="415"/>
    </location>
</feature>
<evidence type="ECO:0000256" key="5">
    <source>
        <dbReference type="ARBA" id="ARBA00023242"/>
    </source>
</evidence>
<feature type="region of interest" description="Disordered" evidence="6">
    <location>
        <begin position="29"/>
        <end position="52"/>
    </location>
</feature>
<dbReference type="PANTHER" id="PTHR32467:SF81">
    <property type="entry name" value="OS06G0145700 PROTEIN"/>
    <property type="match status" value="1"/>
</dbReference>
<dbReference type="AlphaFoldDB" id="A0AAD8MJA5"/>
<dbReference type="GO" id="GO:0005634">
    <property type="term" value="C:nucleus"/>
    <property type="evidence" value="ECO:0007669"/>
    <property type="project" value="UniProtKB-SubCell"/>
</dbReference>
<feature type="compositionally biased region" description="Polar residues" evidence="6">
    <location>
        <begin position="416"/>
        <end position="433"/>
    </location>
</feature>
<dbReference type="PROSITE" id="PS51032">
    <property type="entry name" value="AP2_ERF"/>
    <property type="match status" value="2"/>
</dbReference>
<organism evidence="8 9">
    <name type="scientific">Heracleum sosnowskyi</name>
    <dbReference type="NCBI Taxonomy" id="360622"/>
    <lineage>
        <taxon>Eukaryota</taxon>
        <taxon>Viridiplantae</taxon>
        <taxon>Streptophyta</taxon>
        <taxon>Embryophyta</taxon>
        <taxon>Tracheophyta</taxon>
        <taxon>Spermatophyta</taxon>
        <taxon>Magnoliopsida</taxon>
        <taxon>eudicotyledons</taxon>
        <taxon>Gunneridae</taxon>
        <taxon>Pentapetalae</taxon>
        <taxon>asterids</taxon>
        <taxon>campanulids</taxon>
        <taxon>Apiales</taxon>
        <taxon>Apiaceae</taxon>
        <taxon>Apioideae</taxon>
        <taxon>apioid superclade</taxon>
        <taxon>Tordylieae</taxon>
        <taxon>Tordyliinae</taxon>
        <taxon>Heracleum</taxon>
    </lineage>
</organism>
<feature type="domain" description="AP2/ERF" evidence="7">
    <location>
        <begin position="58"/>
        <end position="121"/>
    </location>
</feature>
<dbReference type="InterPro" id="IPR016177">
    <property type="entry name" value="DNA-bd_dom_sf"/>
</dbReference>
<dbReference type="EMBL" id="JAUIZM010000007">
    <property type="protein sequence ID" value="KAK1374148.1"/>
    <property type="molecule type" value="Genomic_DNA"/>
</dbReference>
<comment type="subcellular location">
    <subcellularLocation>
        <location evidence="1">Nucleus</location>
    </subcellularLocation>
</comment>
<evidence type="ECO:0000313" key="9">
    <source>
        <dbReference type="Proteomes" id="UP001237642"/>
    </source>
</evidence>
<dbReference type="InterPro" id="IPR001471">
    <property type="entry name" value="AP2/ERF_dom"/>
</dbReference>
<proteinExistence type="predicted"/>
<dbReference type="Gene3D" id="3.30.730.10">
    <property type="entry name" value="AP2/ERF domain"/>
    <property type="match status" value="2"/>
</dbReference>
<feature type="domain" description="AP2/ERF" evidence="7">
    <location>
        <begin position="157"/>
        <end position="215"/>
    </location>
</feature>
<evidence type="ECO:0000259" key="7">
    <source>
        <dbReference type="PROSITE" id="PS51032"/>
    </source>
</evidence>
<reference evidence="8" key="1">
    <citation type="submission" date="2023-02" db="EMBL/GenBank/DDBJ databases">
        <title>Genome of toxic invasive species Heracleum sosnowskyi carries increased number of genes despite the absence of recent whole-genome duplications.</title>
        <authorList>
            <person name="Schelkunov M."/>
            <person name="Shtratnikova V."/>
            <person name="Makarenko M."/>
            <person name="Klepikova A."/>
            <person name="Omelchenko D."/>
            <person name="Novikova G."/>
            <person name="Obukhova E."/>
            <person name="Bogdanov V."/>
            <person name="Penin A."/>
            <person name="Logacheva M."/>
        </authorList>
    </citation>
    <scope>NUCLEOTIDE SEQUENCE</scope>
    <source>
        <strain evidence="8">Hsosn_3</strain>
        <tissue evidence="8">Leaf</tissue>
    </source>
</reference>
<dbReference type="InterPro" id="IPR036955">
    <property type="entry name" value="AP2/ERF_dom_sf"/>
</dbReference>
<accession>A0AAD8MJA5</accession>
<dbReference type="SUPFAM" id="SSF54171">
    <property type="entry name" value="DNA-binding domain"/>
    <property type="match status" value="2"/>
</dbReference>
<evidence type="ECO:0000256" key="2">
    <source>
        <dbReference type="ARBA" id="ARBA00023015"/>
    </source>
</evidence>
<dbReference type="PANTHER" id="PTHR32467">
    <property type="entry name" value="AP2-LIKE ETHYLENE-RESPONSIVE TRANSCRIPTION FACTOR"/>
    <property type="match status" value="1"/>
</dbReference>
<sequence length="433" mass="49070">MKKKSANSSSSTDSISSYIHSSTKCIPQIKTSNNTDIKKKRKAKVQDGETAPAKRTSIYKGVTKHRLTGRFEAHLWDKDTWISGKTKKGKQGAYENEESAAHAYDLAALKYWGVATILNFPVGLYEKEIEEMQNSTKEVHVATLKRKSNGFSRGVSQYRGVAKHHSNGRWEARIGRIDEKKYMYLGTYGSQEEAAIAYDKAAIKLRGTKAVTNFDINTYVDLLKKDHPHERDTPPQTNDEEKKDEQQNHNPDEIGTHKDEIIVLPHTQEGLNYMDLYKDEMMDFTNVCGNDDEQPWSPCLNLDEFFELNVFDDGPHEKPGEVEPLFIDEPTIYGTFELNQHGIMDGDFMPYKAANQCYDLNKDITPGKEYCTGDEANDLVVEEAKETENAYLMLDDKGCSGHEASKSVKEQRTKNEAFQSSPSPSTTPAHYFF</sequence>
<feature type="region of interest" description="Disordered" evidence="6">
    <location>
        <begin position="402"/>
        <end position="433"/>
    </location>
</feature>
<evidence type="ECO:0000256" key="1">
    <source>
        <dbReference type="ARBA" id="ARBA00004123"/>
    </source>
</evidence>